<keyword evidence="1" id="KW-0479">Metal-binding</keyword>
<dbReference type="RefSeq" id="WP_166512375.1">
    <property type="nucleotide sequence ID" value="NZ_VNHM01000015.1"/>
</dbReference>
<dbReference type="AlphaFoldDB" id="A0A5S4ZNW8"/>
<accession>A0A5S4ZNW8</accession>
<dbReference type="Pfam" id="PF13746">
    <property type="entry name" value="Fer4_18"/>
    <property type="match status" value="1"/>
</dbReference>
<feature type="domain" description="Flavodoxin-like" evidence="4">
    <location>
        <begin position="5"/>
        <end position="156"/>
    </location>
</feature>
<evidence type="ECO:0000256" key="3">
    <source>
        <dbReference type="ARBA" id="ARBA00023014"/>
    </source>
</evidence>
<evidence type="ECO:0000313" key="7">
    <source>
        <dbReference type="Proteomes" id="UP000323166"/>
    </source>
</evidence>
<feature type="domain" description="4Fe-4S ferredoxin-type" evidence="5">
    <location>
        <begin position="194"/>
        <end position="222"/>
    </location>
</feature>
<dbReference type="InterPro" id="IPR026816">
    <property type="entry name" value="Flavodoxin_dom"/>
</dbReference>
<dbReference type="NCBIfam" id="NF038196">
    <property type="entry name" value="ferrodoxin_EFR1"/>
    <property type="match status" value="1"/>
</dbReference>
<keyword evidence="3" id="KW-0411">Iron-sulfur</keyword>
<dbReference type="InterPro" id="IPR017900">
    <property type="entry name" value="4Fe4S_Fe_S_CS"/>
</dbReference>
<dbReference type="InterPro" id="IPR008254">
    <property type="entry name" value="Flavodoxin/NO_synth"/>
</dbReference>
<dbReference type="GO" id="GO:0016651">
    <property type="term" value="F:oxidoreductase activity, acting on NAD(P)H"/>
    <property type="evidence" value="ECO:0007669"/>
    <property type="project" value="UniProtKB-ARBA"/>
</dbReference>
<keyword evidence="2" id="KW-0408">Iron</keyword>
<feature type="domain" description="4Fe-4S ferredoxin-type" evidence="5">
    <location>
        <begin position="229"/>
        <end position="249"/>
    </location>
</feature>
<evidence type="ECO:0000259" key="4">
    <source>
        <dbReference type="PROSITE" id="PS50902"/>
    </source>
</evidence>
<gene>
    <name evidence="6" type="ORF">LX24_02408</name>
</gene>
<dbReference type="PROSITE" id="PS00198">
    <property type="entry name" value="4FE4S_FER_1"/>
    <property type="match status" value="1"/>
</dbReference>
<dbReference type="PROSITE" id="PS51379">
    <property type="entry name" value="4FE4S_FER_2"/>
    <property type="match status" value="2"/>
</dbReference>
<dbReference type="SUPFAM" id="SSF54862">
    <property type="entry name" value="4Fe-4S ferredoxins"/>
    <property type="match status" value="1"/>
</dbReference>
<dbReference type="PANTHER" id="PTHR43122">
    <property type="entry name" value="FERREDOXIN SUBUNIT OF PYRUVATE:FLAVODOXIN OXIDOREDUCTASE-RELATED"/>
    <property type="match status" value="1"/>
</dbReference>
<keyword evidence="7" id="KW-1185">Reference proteome</keyword>
<reference evidence="6 7" key="1">
    <citation type="submission" date="2019-07" db="EMBL/GenBank/DDBJ databases">
        <title>Genomic Encyclopedia of Type Strains, Phase I: the one thousand microbial genomes (KMG-I) project.</title>
        <authorList>
            <person name="Kyrpides N."/>
        </authorList>
    </citation>
    <scope>NUCLEOTIDE SEQUENCE [LARGE SCALE GENOMIC DNA]</scope>
    <source>
        <strain evidence="6 7">DSM 6562</strain>
    </source>
</reference>
<dbReference type="SUPFAM" id="SSF52218">
    <property type="entry name" value="Flavoproteins"/>
    <property type="match status" value="1"/>
</dbReference>
<evidence type="ECO:0000256" key="2">
    <source>
        <dbReference type="ARBA" id="ARBA00023004"/>
    </source>
</evidence>
<dbReference type="GO" id="GO:0046872">
    <property type="term" value="F:metal ion binding"/>
    <property type="evidence" value="ECO:0007669"/>
    <property type="project" value="UniProtKB-KW"/>
</dbReference>
<dbReference type="Gene3D" id="3.40.50.360">
    <property type="match status" value="1"/>
</dbReference>
<dbReference type="InterPro" id="IPR047964">
    <property type="entry name" value="EFR1-like"/>
</dbReference>
<proteinExistence type="predicted"/>
<dbReference type="InterPro" id="IPR029039">
    <property type="entry name" value="Flavoprotein-like_sf"/>
</dbReference>
<dbReference type="Gene3D" id="3.30.70.20">
    <property type="match status" value="1"/>
</dbReference>
<evidence type="ECO:0000256" key="1">
    <source>
        <dbReference type="ARBA" id="ARBA00022723"/>
    </source>
</evidence>
<evidence type="ECO:0000313" key="6">
    <source>
        <dbReference type="EMBL" id="TYO94424.1"/>
    </source>
</evidence>
<dbReference type="Proteomes" id="UP000323166">
    <property type="component" value="Unassembled WGS sequence"/>
</dbReference>
<dbReference type="GO" id="GO:0051536">
    <property type="term" value="F:iron-sulfur cluster binding"/>
    <property type="evidence" value="ECO:0007669"/>
    <property type="project" value="UniProtKB-KW"/>
</dbReference>
<dbReference type="GO" id="GO:0010181">
    <property type="term" value="F:FMN binding"/>
    <property type="evidence" value="ECO:0007669"/>
    <property type="project" value="InterPro"/>
</dbReference>
<sequence>MNKRINAMYFSPTGTTEKIVSGIANSISESIHGEKVVTKVDFTLPEARQNAISFTAEDVVVFGVPVYAGRVPNVLLKYLNSSIAGNGALAVSVVVYGNRNYDDAAIELKDILESNGFKVFAGGAFIGEHSFSKTLAQNRPDEKDMAIVADFAGKICEKIKQNHTQPVFVPGNKPYRQYYMPKDENGNPVDIRKVTPKTNSNCVDCKLCVQVCPMGSIDYEDVSKLNGICIKCGACIKKCPNQAKYFDDIRYLNHKHEIEVNFASRREPELFLSNS</sequence>
<dbReference type="PROSITE" id="PS50902">
    <property type="entry name" value="FLAVODOXIN_LIKE"/>
    <property type="match status" value="1"/>
</dbReference>
<dbReference type="InterPro" id="IPR017896">
    <property type="entry name" value="4Fe4S_Fe-S-bd"/>
</dbReference>
<dbReference type="Pfam" id="PF12724">
    <property type="entry name" value="Flavodoxin_5"/>
    <property type="match status" value="1"/>
</dbReference>
<organism evidence="6 7">
    <name type="scientific">Desulfallas thermosapovorans DSM 6562</name>
    <dbReference type="NCBI Taxonomy" id="1121431"/>
    <lineage>
        <taxon>Bacteria</taxon>
        <taxon>Bacillati</taxon>
        <taxon>Bacillota</taxon>
        <taxon>Clostridia</taxon>
        <taxon>Eubacteriales</taxon>
        <taxon>Desulfallaceae</taxon>
        <taxon>Desulfallas</taxon>
    </lineage>
</organism>
<dbReference type="EMBL" id="VNHM01000015">
    <property type="protein sequence ID" value="TYO94424.1"/>
    <property type="molecule type" value="Genomic_DNA"/>
</dbReference>
<evidence type="ECO:0000259" key="5">
    <source>
        <dbReference type="PROSITE" id="PS51379"/>
    </source>
</evidence>
<protein>
    <submittedName>
        <fullName evidence="6">Flavodoxin-like protein</fullName>
    </submittedName>
</protein>
<comment type="caution">
    <text evidence="6">The sequence shown here is derived from an EMBL/GenBank/DDBJ whole genome shotgun (WGS) entry which is preliminary data.</text>
</comment>
<name>A0A5S4ZNW8_9FIRM</name>
<dbReference type="PANTHER" id="PTHR43122:SF1">
    <property type="entry name" value="IRON-SULFUR-BINDING PROTEIN"/>
    <property type="match status" value="1"/>
</dbReference>